<reference evidence="11" key="1">
    <citation type="submission" date="2025-08" db="UniProtKB">
        <authorList>
            <consortium name="RefSeq"/>
        </authorList>
    </citation>
    <scope>IDENTIFICATION</scope>
</reference>
<keyword evidence="8 9" id="KW-0325">Glycoprotein</keyword>
<proteinExistence type="inferred from homology"/>
<evidence type="ECO:0000313" key="10">
    <source>
        <dbReference type="Proteomes" id="UP000694888"/>
    </source>
</evidence>
<evidence type="ECO:0000256" key="9">
    <source>
        <dbReference type="RuleBase" id="RU364020"/>
    </source>
</evidence>
<evidence type="ECO:0000256" key="5">
    <source>
        <dbReference type="ARBA" id="ARBA00022989"/>
    </source>
</evidence>
<keyword evidence="10" id="KW-1185">Reference proteome</keyword>
<evidence type="ECO:0000256" key="3">
    <source>
        <dbReference type="ARBA" id="ARBA00022679"/>
    </source>
</evidence>
<evidence type="ECO:0000256" key="8">
    <source>
        <dbReference type="ARBA" id="ARBA00023180"/>
    </source>
</evidence>
<gene>
    <name evidence="11" type="primary">LOC101857413</name>
</gene>
<evidence type="ECO:0000256" key="7">
    <source>
        <dbReference type="ARBA" id="ARBA00023136"/>
    </source>
</evidence>
<keyword evidence="6 9" id="KW-0333">Golgi apparatus</keyword>
<dbReference type="RefSeq" id="XP_005100186.2">
    <property type="nucleotide sequence ID" value="XM_005100129.3"/>
</dbReference>
<keyword evidence="5" id="KW-1133">Transmembrane helix</keyword>
<keyword evidence="9" id="KW-0735">Signal-anchor</keyword>
<dbReference type="PANTHER" id="PTHR12137">
    <property type="entry name" value="CARBOHYDRATE SULFOTRANSFERASE"/>
    <property type="match status" value="1"/>
</dbReference>
<evidence type="ECO:0000256" key="2">
    <source>
        <dbReference type="ARBA" id="ARBA00006339"/>
    </source>
</evidence>
<evidence type="ECO:0000313" key="11">
    <source>
        <dbReference type="RefSeq" id="XP_005100186.2"/>
    </source>
</evidence>
<keyword evidence="3 9" id="KW-0808">Transferase</keyword>
<dbReference type="EC" id="2.8.2.-" evidence="9"/>
<dbReference type="PANTHER" id="PTHR12137:SF54">
    <property type="entry name" value="CARBOHYDRATE SULFOTRANSFERASE"/>
    <property type="match status" value="1"/>
</dbReference>
<protein>
    <recommendedName>
        <fullName evidence="9">Carbohydrate sulfotransferase</fullName>
        <ecNumber evidence="9">2.8.2.-</ecNumber>
    </recommendedName>
</protein>
<evidence type="ECO:0000256" key="6">
    <source>
        <dbReference type="ARBA" id="ARBA00023034"/>
    </source>
</evidence>
<comment type="subcellular location">
    <subcellularLocation>
        <location evidence="1 9">Golgi apparatus membrane</location>
        <topology evidence="1 9">Single-pass type II membrane protein</topology>
    </subcellularLocation>
</comment>
<dbReference type="Pfam" id="PF03567">
    <property type="entry name" value="Sulfotransfer_2"/>
    <property type="match status" value="1"/>
</dbReference>
<organism evidence="10 11">
    <name type="scientific">Aplysia californica</name>
    <name type="common">California sea hare</name>
    <dbReference type="NCBI Taxonomy" id="6500"/>
    <lineage>
        <taxon>Eukaryota</taxon>
        <taxon>Metazoa</taxon>
        <taxon>Spiralia</taxon>
        <taxon>Lophotrochozoa</taxon>
        <taxon>Mollusca</taxon>
        <taxon>Gastropoda</taxon>
        <taxon>Heterobranchia</taxon>
        <taxon>Euthyneura</taxon>
        <taxon>Tectipleura</taxon>
        <taxon>Aplysiida</taxon>
        <taxon>Aplysioidea</taxon>
        <taxon>Aplysiidae</taxon>
        <taxon>Aplysia</taxon>
    </lineage>
</organism>
<keyword evidence="9" id="KW-0119">Carbohydrate metabolism</keyword>
<dbReference type="InterPro" id="IPR018011">
    <property type="entry name" value="Carb_sulfotrans_8-10"/>
</dbReference>
<accession>A0ABM0JS02</accession>
<sequence length="461" mass="53708">MWFRRSTTQRCLRRYVIGLSLAGLALSLLLLNRRESRQGSKSSPRVSRTILHDISGKMADKVFEERDEATWVTGVMEPDYMPTDGLADVDQDMALRKARVASVCEANPHLVGMYTNNSIVSARHRFLYCPVPKVASTFWTRFFYQLMYTDPVGSPFDVPVTSVLPIYFYKFKLKEKTFSELTTALSRLHKLVYVRDPYSRLYSAFVDKIIAPNPFFWRLWGKPAIQRYRKSSGQSCGQDMTFSEYISLTVDSEWKTDVHMQPVYHYCPPCIMNFTVIGKMETFQRDAMKTASLLNISEKQIAFDRMEKDAVDDAIFDSAKDSLSDKWLKLSLQCVSRDQVMRRILRKVQLRGIVSWRFKYPYSRQESKMVSLDKYVRVLTEARDRYLNKTELKIQKKQAYLEAFYSVPQPVLQKLDDIYKLDALFFGYEKVGNRFKTGNRLPLVHTGAFDLTREWDLSPVL</sequence>
<dbReference type="GeneID" id="101857413"/>
<dbReference type="InterPro" id="IPR005331">
    <property type="entry name" value="Sulfotransferase"/>
</dbReference>
<keyword evidence="4" id="KW-0812">Transmembrane</keyword>
<dbReference type="Proteomes" id="UP000694888">
    <property type="component" value="Unplaced"/>
</dbReference>
<comment type="similarity">
    <text evidence="2 9">Belongs to the sulfotransferase 2 family.</text>
</comment>
<evidence type="ECO:0000256" key="1">
    <source>
        <dbReference type="ARBA" id="ARBA00004323"/>
    </source>
</evidence>
<keyword evidence="7" id="KW-0472">Membrane</keyword>
<name>A0ABM0JS02_APLCA</name>
<evidence type="ECO:0000256" key="4">
    <source>
        <dbReference type="ARBA" id="ARBA00022692"/>
    </source>
</evidence>